<keyword evidence="4" id="KW-1015">Disulfide bond</keyword>
<evidence type="ECO:0000313" key="8">
    <source>
        <dbReference type="EMBL" id="KAG6440818.1"/>
    </source>
</evidence>
<protein>
    <recommendedName>
        <fullName evidence="6">Carboxylic ester hydrolase</fullName>
        <ecNumber evidence="6">3.1.1.-</ecNumber>
    </recommendedName>
</protein>
<evidence type="ECO:0000256" key="4">
    <source>
        <dbReference type="ARBA" id="ARBA00023157"/>
    </source>
</evidence>
<accession>A0A921YKG7</accession>
<dbReference type="InterPro" id="IPR002018">
    <property type="entry name" value="CarbesteraseB"/>
</dbReference>
<dbReference type="EC" id="3.1.1.-" evidence="6"/>
<dbReference type="InterPro" id="IPR029058">
    <property type="entry name" value="AB_hydrolase_fold"/>
</dbReference>
<dbReference type="Pfam" id="PF00135">
    <property type="entry name" value="COesterase"/>
    <property type="match status" value="1"/>
</dbReference>
<dbReference type="EMBL" id="JH668282">
    <property type="protein sequence ID" value="KAG6440819.1"/>
    <property type="molecule type" value="Genomic_DNA"/>
</dbReference>
<evidence type="ECO:0000256" key="6">
    <source>
        <dbReference type="RuleBase" id="RU361235"/>
    </source>
</evidence>
<dbReference type="GO" id="GO:0052689">
    <property type="term" value="F:carboxylic ester hydrolase activity"/>
    <property type="evidence" value="ECO:0007669"/>
    <property type="project" value="UniProtKB-KW"/>
</dbReference>
<dbReference type="EMBL" id="JH668282">
    <property type="protein sequence ID" value="KAG6440820.1"/>
    <property type="molecule type" value="Genomic_DNA"/>
</dbReference>
<evidence type="ECO:0000256" key="1">
    <source>
        <dbReference type="ARBA" id="ARBA00005964"/>
    </source>
</evidence>
<reference evidence="8" key="1">
    <citation type="journal article" date="2016" name="Insect Biochem. Mol. Biol.">
        <title>Multifaceted biological insights from a draft genome sequence of the tobacco hornworm moth, Manduca sexta.</title>
        <authorList>
            <person name="Kanost M.R."/>
            <person name="Arrese E.L."/>
            <person name="Cao X."/>
            <person name="Chen Y.R."/>
            <person name="Chellapilla S."/>
            <person name="Goldsmith M.R."/>
            <person name="Grosse-Wilde E."/>
            <person name="Heckel D.G."/>
            <person name="Herndon N."/>
            <person name="Jiang H."/>
            <person name="Papanicolaou A."/>
            <person name="Qu J."/>
            <person name="Soulages J.L."/>
            <person name="Vogel H."/>
            <person name="Walters J."/>
            <person name="Waterhouse R.M."/>
            <person name="Ahn S.J."/>
            <person name="Almeida F.C."/>
            <person name="An C."/>
            <person name="Aqrawi P."/>
            <person name="Bretschneider A."/>
            <person name="Bryant W.B."/>
            <person name="Bucks S."/>
            <person name="Chao H."/>
            <person name="Chevignon G."/>
            <person name="Christen J.M."/>
            <person name="Clarke D.F."/>
            <person name="Dittmer N.T."/>
            <person name="Ferguson L.C.F."/>
            <person name="Garavelou S."/>
            <person name="Gordon K.H.J."/>
            <person name="Gunaratna R.T."/>
            <person name="Han Y."/>
            <person name="Hauser F."/>
            <person name="He Y."/>
            <person name="Heidel-Fischer H."/>
            <person name="Hirsh A."/>
            <person name="Hu Y."/>
            <person name="Jiang H."/>
            <person name="Kalra D."/>
            <person name="Klinner C."/>
            <person name="Konig C."/>
            <person name="Kovar C."/>
            <person name="Kroll A.R."/>
            <person name="Kuwar S.S."/>
            <person name="Lee S.L."/>
            <person name="Lehman R."/>
            <person name="Li K."/>
            <person name="Li Z."/>
            <person name="Liang H."/>
            <person name="Lovelace S."/>
            <person name="Lu Z."/>
            <person name="Mansfield J.H."/>
            <person name="McCulloch K.J."/>
            <person name="Mathew T."/>
            <person name="Morton B."/>
            <person name="Muzny D.M."/>
            <person name="Neunemann D."/>
            <person name="Ongeri F."/>
            <person name="Pauchet Y."/>
            <person name="Pu L.L."/>
            <person name="Pyrousis I."/>
            <person name="Rao X.J."/>
            <person name="Redding A."/>
            <person name="Roesel C."/>
            <person name="Sanchez-Gracia A."/>
            <person name="Schaack S."/>
            <person name="Shukla A."/>
            <person name="Tetreau G."/>
            <person name="Wang Y."/>
            <person name="Xiong G.H."/>
            <person name="Traut W."/>
            <person name="Walsh T.K."/>
            <person name="Worley K.C."/>
            <person name="Wu D."/>
            <person name="Wu W."/>
            <person name="Wu Y.Q."/>
            <person name="Zhang X."/>
            <person name="Zou Z."/>
            <person name="Zucker H."/>
            <person name="Briscoe A.D."/>
            <person name="Burmester T."/>
            <person name="Clem R.J."/>
            <person name="Feyereisen R."/>
            <person name="Grimmelikhuijzen C.J.P."/>
            <person name="Hamodrakas S.J."/>
            <person name="Hansson B.S."/>
            <person name="Huguet E."/>
            <person name="Jermiin L.S."/>
            <person name="Lan Q."/>
            <person name="Lehman H.K."/>
            <person name="Lorenzen M."/>
            <person name="Merzendorfer H."/>
            <person name="Michalopoulos I."/>
            <person name="Morton D.B."/>
            <person name="Muthukrishnan S."/>
            <person name="Oakeshott J.G."/>
            <person name="Palmer W."/>
            <person name="Park Y."/>
            <person name="Passarelli A.L."/>
            <person name="Rozas J."/>
            <person name="Schwartz L.M."/>
            <person name="Smith W."/>
            <person name="Southgate A."/>
            <person name="Vilcinskas A."/>
            <person name="Vogt R."/>
            <person name="Wang P."/>
            <person name="Werren J."/>
            <person name="Yu X.Q."/>
            <person name="Zhou J.J."/>
            <person name="Brown S.J."/>
            <person name="Scherer S.E."/>
            <person name="Richards S."/>
            <person name="Blissard G.W."/>
        </authorList>
    </citation>
    <scope>NUCLEOTIDE SEQUENCE</scope>
</reference>
<dbReference type="InterPro" id="IPR050309">
    <property type="entry name" value="Type-B_Carboxylest/Lipase"/>
</dbReference>
<sequence length="532" mass="60293">MKVQVEQGWLEGEKLESVTGDSYYSFKGIPYAEPPVGKLRFKAPRPPLPWDGVRPAKEHGNVCPQVNIFTDQLVPGSEDCLYLNVYTPEIKPQKPMAVMIFIHGGGYKSGSGNEDNYGPDYLIRHDVVVVTINYRLDALGFLCLDTPDVPGNAGLKDQVMALKWVKENIAQFGGDPNEVTIFGESAGGASTTYHIISPMSKGLFKRAISMSGVPFCDWSLENQPRRRAFVLGKLLGIDTKDPNELLEFLQNVPTEKLINTDPCITKSEELINNILKMYHFTPVVEKDFGQEHFMTEEVTQILKNDTINEVDLLIGHTSEEVLLGTPKFENEFIQKYNRYQEMFVPTEILISSTTETILHLGDEIKNYYFGNKLVNNDSMREMITYSNELVFIYPIYRFLKQLPKTGDSKRFMYKFSAVSKRNVYGQAGIKYGIVGASHLDDLMYLFDAKMHSLKYEKGSPEDKLVNLVCTVFTNFAKYGTPTPDSSLGISWPEFDSNIKNYVNITDTLTVEHETGDALTFWDSIYEYARNKQ</sequence>
<organism evidence="8 9">
    <name type="scientific">Manduca sexta</name>
    <name type="common">Tobacco hawkmoth</name>
    <name type="synonym">Tobacco hornworm</name>
    <dbReference type="NCBI Taxonomy" id="7130"/>
    <lineage>
        <taxon>Eukaryota</taxon>
        <taxon>Metazoa</taxon>
        <taxon>Ecdysozoa</taxon>
        <taxon>Arthropoda</taxon>
        <taxon>Hexapoda</taxon>
        <taxon>Insecta</taxon>
        <taxon>Pterygota</taxon>
        <taxon>Neoptera</taxon>
        <taxon>Endopterygota</taxon>
        <taxon>Lepidoptera</taxon>
        <taxon>Glossata</taxon>
        <taxon>Ditrysia</taxon>
        <taxon>Bombycoidea</taxon>
        <taxon>Sphingidae</taxon>
        <taxon>Sphinginae</taxon>
        <taxon>Sphingini</taxon>
        <taxon>Manduca</taxon>
    </lineage>
</organism>
<keyword evidence="9" id="KW-1185">Reference proteome</keyword>
<keyword evidence="2" id="KW-0719">Serine esterase</keyword>
<dbReference type="EMBL" id="JH668282">
    <property type="protein sequence ID" value="KAG6440818.1"/>
    <property type="molecule type" value="Genomic_DNA"/>
</dbReference>
<dbReference type="SUPFAM" id="SSF53474">
    <property type="entry name" value="alpha/beta-Hydrolases"/>
    <property type="match status" value="1"/>
</dbReference>
<evidence type="ECO:0000256" key="3">
    <source>
        <dbReference type="ARBA" id="ARBA00022801"/>
    </source>
</evidence>
<dbReference type="PROSITE" id="PS00941">
    <property type="entry name" value="CARBOXYLESTERASE_B_2"/>
    <property type="match status" value="1"/>
</dbReference>
<keyword evidence="5" id="KW-0325">Glycoprotein</keyword>
<evidence type="ECO:0000256" key="5">
    <source>
        <dbReference type="ARBA" id="ARBA00023180"/>
    </source>
</evidence>
<reference evidence="8" key="2">
    <citation type="submission" date="2020-12" db="EMBL/GenBank/DDBJ databases">
        <authorList>
            <person name="Kanost M."/>
        </authorList>
    </citation>
    <scope>NUCLEOTIDE SEQUENCE</scope>
</reference>
<dbReference type="InterPro" id="IPR019819">
    <property type="entry name" value="Carboxylesterase_B_CS"/>
</dbReference>
<dbReference type="PROSITE" id="PS00122">
    <property type="entry name" value="CARBOXYLESTERASE_B_1"/>
    <property type="match status" value="1"/>
</dbReference>
<gene>
    <name evidence="8" type="ORF">O3G_MSEX001463</name>
</gene>
<keyword evidence="3 6" id="KW-0378">Hydrolase</keyword>
<dbReference type="InterPro" id="IPR019826">
    <property type="entry name" value="Carboxylesterase_B_AS"/>
</dbReference>
<name>A0A921YKG7_MANSE</name>
<feature type="domain" description="Carboxylesterase type B" evidence="7">
    <location>
        <begin position="2"/>
        <end position="513"/>
    </location>
</feature>
<comment type="caution">
    <text evidence="8">The sequence shown here is derived from an EMBL/GenBank/DDBJ whole genome shotgun (WGS) entry which is preliminary data.</text>
</comment>
<dbReference type="AlphaFoldDB" id="A0A921YKG7"/>
<dbReference type="PANTHER" id="PTHR11559">
    <property type="entry name" value="CARBOXYLESTERASE"/>
    <property type="match status" value="1"/>
</dbReference>
<evidence type="ECO:0000256" key="2">
    <source>
        <dbReference type="ARBA" id="ARBA00022487"/>
    </source>
</evidence>
<evidence type="ECO:0000259" key="7">
    <source>
        <dbReference type="Pfam" id="PF00135"/>
    </source>
</evidence>
<comment type="similarity">
    <text evidence="1 6">Belongs to the type-B carboxylesterase/lipase family.</text>
</comment>
<dbReference type="Gene3D" id="3.40.50.1820">
    <property type="entry name" value="alpha/beta hydrolase"/>
    <property type="match status" value="1"/>
</dbReference>
<proteinExistence type="inferred from homology"/>
<evidence type="ECO:0000313" key="9">
    <source>
        <dbReference type="Proteomes" id="UP000791440"/>
    </source>
</evidence>
<dbReference type="Proteomes" id="UP000791440">
    <property type="component" value="Unassembled WGS sequence"/>
</dbReference>